<evidence type="ECO:0000313" key="2">
    <source>
        <dbReference type="EMBL" id="KAL3677970.1"/>
    </source>
</evidence>
<feature type="compositionally biased region" description="Low complexity" evidence="1">
    <location>
        <begin position="134"/>
        <end position="146"/>
    </location>
</feature>
<name>A0ABD3GFK2_9MARC</name>
<evidence type="ECO:0000256" key="1">
    <source>
        <dbReference type="SAM" id="MobiDB-lite"/>
    </source>
</evidence>
<comment type="caution">
    <text evidence="2">The sequence shown here is derived from an EMBL/GenBank/DDBJ whole genome shotgun (WGS) entry which is preliminary data.</text>
</comment>
<gene>
    <name evidence="2" type="ORF">R1sor_020926</name>
</gene>
<protein>
    <submittedName>
        <fullName evidence="2">Uncharacterized protein</fullName>
    </submittedName>
</protein>
<feature type="compositionally biased region" description="Polar residues" evidence="1">
    <location>
        <begin position="152"/>
        <end position="164"/>
    </location>
</feature>
<keyword evidence="3" id="KW-1185">Reference proteome</keyword>
<dbReference type="EMBL" id="JBJQOH010000007">
    <property type="protein sequence ID" value="KAL3677970.1"/>
    <property type="molecule type" value="Genomic_DNA"/>
</dbReference>
<evidence type="ECO:0000313" key="3">
    <source>
        <dbReference type="Proteomes" id="UP001633002"/>
    </source>
</evidence>
<accession>A0ABD3GFK2</accession>
<proteinExistence type="predicted"/>
<dbReference type="Proteomes" id="UP001633002">
    <property type="component" value="Unassembled WGS sequence"/>
</dbReference>
<feature type="compositionally biased region" description="Polar residues" evidence="1">
    <location>
        <begin position="89"/>
        <end position="105"/>
    </location>
</feature>
<feature type="region of interest" description="Disordered" evidence="1">
    <location>
        <begin position="68"/>
        <end position="189"/>
    </location>
</feature>
<sequence length="189" mass="19556">MRILDSSLNILPAMITAPYSTMSEQEQSAVGSAARELQLAMLKYNRAAGLSSAVIPDSVLKSIHAAVGSSRSTSSDGNHGAKAEAVKSSRGSHSGAWSTRVQSTEDPSKSHLVGPGLSHSKPRKDAPTHSRPPAEYAASAKASGAELLHAPASQSLKTNPGTSKHTSKGKEKMQEVPGASEDGTDNLTS</sequence>
<reference evidence="2 3" key="1">
    <citation type="submission" date="2024-09" db="EMBL/GenBank/DDBJ databases">
        <title>Chromosome-scale assembly of Riccia sorocarpa.</title>
        <authorList>
            <person name="Paukszto L."/>
        </authorList>
    </citation>
    <scope>NUCLEOTIDE SEQUENCE [LARGE SCALE GENOMIC DNA]</scope>
    <source>
        <strain evidence="2">LP-2024</strain>
        <tissue evidence="2">Aerial parts of the thallus</tissue>
    </source>
</reference>
<dbReference type="AlphaFoldDB" id="A0ABD3GFK2"/>
<organism evidence="2 3">
    <name type="scientific">Riccia sorocarpa</name>
    <dbReference type="NCBI Taxonomy" id="122646"/>
    <lineage>
        <taxon>Eukaryota</taxon>
        <taxon>Viridiplantae</taxon>
        <taxon>Streptophyta</taxon>
        <taxon>Embryophyta</taxon>
        <taxon>Marchantiophyta</taxon>
        <taxon>Marchantiopsida</taxon>
        <taxon>Marchantiidae</taxon>
        <taxon>Marchantiales</taxon>
        <taxon>Ricciaceae</taxon>
        <taxon>Riccia</taxon>
    </lineage>
</organism>